<accession>F8F0X4</accession>
<dbReference type="KEGG" id="scd:Spica_2137"/>
<keyword evidence="1" id="KW-0812">Transmembrane</keyword>
<dbReference type="GO" id="GO:0016020">
    <property type="term" value="C:membrane"/>
    <property type="evidence" value="ECO:0007669"/>
    <property type="project" value="InterPro"/>
</dbReference>
<feature type="transmembrane region" description="Helical" evidence="1">
    <location>
        <begin position="30"/>
        <end position="49"/>
    </location>
</feature>
<protein>
    <submittedName>
        <fullName evidence="2">CDP-glycerol:poly(Glycerophosphate)glycerophosphotransferase</fullName>
    </submittedName>
</protein>
<dbReference type="EMBL" id="CP002868">
    <property type="protein sequence ID" value="AEJ20260.1"/>
    <property type="molecule type" value="Genomic_DNA"/>
</dbReference>
<keyword evidence="3" id="KW-1185">Reference proteome</keyword>
<dbReference type="AlphaFoldDB" id="F8F0X4"/>
<sequence>MIRLTYLCVLFLLVISPVFGYIDPGTGSMLFSFLTGLAVTLYFFLKNCLLRLKNLSIRTNKAIIGEKPTFVFYSEGGRYWNVFKPIVEEFHRRGITCSYFTSDLADPGLQFQSNYIQVRFIGEGNKAYHTLNFLEADICITTTPGLDVLQFKRSPGVKHYIHILHAVTDATLYRLFGLDYYDSVFLTGPYQIKDLRTLERLRGTKPKRLEVVGCTYLDELALIAKSIVASPPLETTTKTVLVAPSWGENGMLRRFGMKLLRPLAESGYHVIIRPHPQSFISELPTINKLKKELAHYSSVEWNEDRENIYVLSRADILISDFSGVIFDYLFLFGRPVVYADFNFDLRPYDAADVDLEPWTFRTLRAIAHPLKEEEFFKIGSYLNSLEENKDRNLALAKAREEAYANPGFAGVYATDQLLKIHSEL</sequence>
<dbReference type="STRING" id="744872.Spica_2137"/>
<evidence type="ECO:0000313" key="2">
    <source>
        <dbReference type="EMBL" id="AEJ20260.1"/>
    </source>
</evidence>
<reference evidence="3" key="1">
    <citation type="journal article" date="2013" name="Stand. Genomic Sci.">
        <title>Genome sequence of the thermophilic fresh-water bacterium Spirochaeta caldaria type strain (H1(T)), reclassification of Spirochaeta caldaria, Spirochaeta stenostrepta, and Spirochaeta zuelzerae in the genus Treponema as Treponema caldaria comb. nov., Treponema stenostrepta comb. nov., and Treponema zuelzerae comb. nov., and emendation of the genus Treponema.</title>
        <authorList>
            <person name="Abt B."/>
            <person name="Goker M."/>
            <person name="Scheuner C."/>
            <person name="Han C."/>
            <person name="Lu M."/>
            <person name="Misra M."/>
            <person name="Lapidus A."/>
            <person name="Nolan M."/>
            <person name="Lucas S."/>
            <person name="Hammon N."/>
            <person name="Deshpande S."/>
            <person name="Cheng J.F."/>
            <person name="Tapia R."/>
            <person name="Goodwin L.A."/>
            <person name="Pitluck S."/>
            <person name="Liolios K."/>
            <person name="Pagani I."/>
            <person name="Ivanova N."/>
            <person name="Mavromatis K."/>
            <person name="Mikhailova N."/>
            <person name="Huntemann M."/>
            <person name="Pati A."/>
            <person name="Chen A."/>
            <person name="Palaniappan K."/>
            <person name="Land M."/>
            <person name="Hauser L."/>
            <person name="Jeffries C.D."/>
            <person name="Rohde M."/>
            <person name="Spring S."/>
            <person name="Gronow S."/>
            <person name="Detter J.C."/>
            <person name="Bristow J."/>
            <person name="Eisen J.A."/>
            <person name="Markowitz V."/>
            <person name="Hugenholtz P."/>
            <person name="Kyrpides N.C."/>
            <person name="Woyke T."/>
            <person name="Klenk H.P."/>
        </authorList>
    </citation>
    <scope>NUCLEOTIDE SEQUENCE</scope>
    <source>
        <strain evidence="3">ATCC 51460 / DSM 7334 / H1</strain>
    </source>
</reference>
<dbReference type="eggNOG" id="COG1887">
    <property type="taxonomic scope" value="Bacteria"/>
</dbReference>
<dbReference type="Gene3D" id="3.40.50.12580">
    <property type="match status" value="1"/>
</dbReference>
<keyword evidence="1" id="KW-1133">Transmembrane helix</keyword>
<dbReference type="GO" id="GO:0047355">
    <property type="term" value="F:CDP-glycerol glycerophosphotransferase activity"/>
    <property type="evidence" value="ECO:0007669"/>
    <property type="project" value="InterPro"/>
</dbReference>
<dbReference type="InterPro" id="IPR043148">
    <property type="entry name" value="TagF_C"/>
</dbReference>
<dbReference type="Pfam" id="PF04464">
    <property type="entry name" value="Glyphos_transf"/>
    <property type="match status" value="1"/>
</dbReference>
<dbReference type="OrthoDB" id="9780552at2"/>
<proteinExistence type="predicted"/>
<evidence type="ECO:0000256" key="1">
    <source>
        <dbReference type="SAM" id="Phobius"/>
    </source>
</evidence>
<dbReference type="InterPro" id="IPR007554">
    <property type="entry name" value="Glycerophosphate_synth"/>
</dbReference>
<dbReference type="HOGENOM" id="CLU_037413_0_0_12"/>
<dbReference type="SUPFAM" id="SSF53756">
    <property type="entry name" value="UDP-Glycosyltransferase/glycogen phosphorylase"/>
    <property type="match status" value="1"/>
</dbReference>
<evidence type="ECO:0000313" key="3">
    <source>
        <dbReference type="Proteomes" id="UP000000503"/>
    </source>
</evidence>
<keyword evidence="1" id="KW-0472">Membrane</keyword>
<name>F8F0X4_GRAC1</name>
<organism evidence="2 3">
    <name type="scientific">Gracilinema caldarium (strain ATCC 51460 / DSM 7334 / H1)</name>
    <name type="common">Treponema caldarium</name>
    <dbReference type="NCBI Taxonomy" id="744872"/>
    <lineage>
        <taxon>Bacteria</taxon>
        <taxon>Pseudomonadati</taxon>
        <taxon>Spirochaetota</taxon>
        <taxon>Spirochaetia</taxon>
        <taxon>Spirochaetales</taxon>
        <taxon>Breznakiellaceae</taxon>
        <taxon>Gracilinema</taxon>
    </lineage>
</organism>
<gene>
    <name evidence="2" type="ordered locus">Spica_2137</name>
</gene>
<dbReference type="RefSeq" id="WP_013969548.1">
    <property type="nucleotide sequence ID" value="NC_015732.1"/>
</dbReference>
<dbReference type="Proteomes" id="UP000000503">
    <property type="component" value="Chromosome"/>
</dbReference>